<dbReference type="Pfam" id="PF13966">
    <property type="entry name" value="zf-RVT"/>
    <property type="match status" value="1"/>
</dbReference>
<accession>A0A835HN25</accession>
<comment type="caution">
    <text evidence="2">The sequence shown here is derived from an EMBL/GenBank/DDBJ whole genome shotgun (WGS) entry which is preliminary data.</text>
</comment>
<reference evidence="2 3" key="1">
    <citation type="submission" date="2020-10" db="EMBL/GenBank/DDBJ databases">
        <title>The Coptis chinensis genome and diversification of protoberbering-type alkaloids.</title>
        <authorList>
            <person name="Wang B."/>
            <person name="Shu S."/>
            <person name="Song C."/>
            <person name="Liu Y."/>
        </authorList>
    </citation>
    <scope>NUCLEOTIDE SEQUENCE [LARGE SCALE GENOMIC DNA]</scope>
    <source>
        <strain evidence="2">HL-2020</strain>
        <tissue evidence="2">Leaf</tissue>
    </source>
</reference>
<dbReference type="OrthoDB" id="696485at2759"/>
<dbReference type="Proteomes" id="UP000631114">
    <property type="component" value="Unassembled WGS sequence"/>
</dbReference>
<evidence type="ECO:0000313" key="3">
    <source>
        <dbReference type="Proteomes" id="UP000631114"/>
    </source>
</evidence>
<evidence type="ECO:0000313" key="2">
    <source>
        <dbReference type="EMBL" id="KAF9601053.1"/>
    </source>
</evidence>
<protein>
    <recommendedName>
        <fullName evidence="1">Reverse transcriptase zinc-binding domain-containing protein</fullName>
    </recommendedName>
</protein>
<dbReference type="InterPro" id="IPR026960">
    <property type="entry name" value="RVT-Znf"/>
</dbReference>
<dbReference type="AlphaFoldDB" id="A0A835HN25"/>
<dbReference type="EMBL" id="JADFTS010000006">
    <property type="protein sequence ID" value="KAF9601053.1"/>
    <property type="molecule type" value="Genomic_DNA"/>
</dbReference>
<proteinExistence type="predicted"/>
<name>A0A835HN25_9MAGN</name>
<organism evidence="2 3">
    <name type="scientific">Coptis chinensis</name>
    <dbReference type="NCBI Taxonomy" id="261450"/>
    <lineage>
        <taxon>Eukaryota</taxon>
        <taxon>Viridiplantae</taxon>
        <taxon>Streptophyta</taxon>
        <taxon>Embryophyta</taxon>
        <taxon>Tracheophyta</taxon>
        <taxon>Spermatophyta</taxon>
        <taxon>Magnoliopsida</taxon>
        <taxon>Ranunculales</taxon>
        <taxon>Ranunculaceae</taxon>
        <taxon>Coptidoideae</taxon>
        <taxon>Coptis</taxon>
    </lineage>
</organism>
<evidence type="ECO:0000259" key="1">
    <source>
        <dbReference type="Pfam" id="PF13966"/>
    </source>
</evidence>
<feature type="domain" description="Reverse transcriptase zinc-binding" evidence="1">
    <location>
        <begin position="2"/>
        <end position="64"/>
    </location>
</feature>
<keyword evidence="3" id="KW-1185">Reference proteome</keyword>
<sequence>MTWNSGVPPKVQFFFWCLLQGNFLTTDQQHARGKAVAAECVLCTQVDETADHLMLHGSFSKEVWQTILHPVGIDINQAIRPHSVASCLHSWLLNSTVYGKYIGLLVPYATGWSMWKTRNDAIDSPLLPFHSIPLIDGISDWFILLAHEDRHRRKRCEGERLASESLVPGIDAAASGSGAIDVHSPGTLDGNKRNPGYSWC</sequence>
<gene>
    <name evidence="2" type="ORF">IFM89_015038</name>
</gene>